<evidence type="ECO:0000313" key="7">
    <source>
        <dbReference type="Proteomes" id="UP000523821"/>
    </source>
</evidence>
<evidence type="ECO:0000256" key="3">
    <source>
        <dbReference type="ARBA" id="ARBA00023027"/>
    </source>
</evidence>
<feature type="domain" description="Alcohol dehydrogenase iron-type/glycerol dehydrogenase GldA" evidence="4">
    <location>
        <begin position="12"/>
        <end position="153"/>
    </location>
</feature>
<dbReference type="InterPro" id="IPR039697">
    <property type="entry name" value="Alcohol_dehydrogenase_Fe"/>
</dbReference>
<reference evidence="6 7" key="1">
    <citation type="submission" date="2020-08" db="EMBL/GenBank/DDBJ databases">
        <title>Genomic Encyclopedia of Type Strains, Phase IV (KMG-IV): sequencing the most valuable type-strain genomes for metagenomic binning, comparative biology and taxonomic classification.</title>
        <authorList>
            <person name="Goeker M."/>
        </authorList>
    </citation>
    <scope>NUCLEOTIDE SEQUENCE [LARGE SCALE GENOMIC DNA]</scope>
    <source>
        <strain evidence="6 7">DSM 16268</strain>
    </source>
</reference>
<proteinExistence type="inferred from homology"/>
<dbReference type="Gene3D" id="3.40.50.1970">
    <property type="match status" value="1"/>
</dbReference>
<dbReference type="CDD" id="cd08177">
    <property type="entry name" value="MAR"/>
    <property type="match status" value="1"/>
</dbReference>
<name>A0A7W9FQB1_9HYPH</name>
<dbReference type="InterPro" id="IPR056798">
    <property type="entry name" value="ADH_Fe_C"/>
</dbReference>
<protein>
    <submittedName>
        <fullName evidence="6">Maleylacetate reductase</fullName>
        <ecNumber evidence="6">1.3.1.32</ecNumber>
    </submittedName>
</protein>
<dbReference type="SUPFAM" id="SSF56796">
    <property type="entry name" value="Dehydroquinate synthase-like"/>
    <property type="match status" value="1"/>
</dbReference>
<dbReference type="RefSeq" id="WP_183858352.1">
    <property type="nucleotide sequence ID" value="NZ_JACHOO010000011.1"/>
</dbReference>
<evidence type="ECO:0000259" key="4">
    <source>
        <dbReference type="Pfam" id="PF00465"/>
    </source>
</evidence>
<dbReference type="Gene3D" id="1.20.1090.10">
    <property type="entry name" value="Dehydroquinate synthase-like - alpha domain"/>
    <property type="match status" value="1"/>
</dbReference>
<feature type="domain" description="Fe-containing alcohol dehydrogenase-like C-terminal" evidence="5">
    <location>
        <begin position="165"/>
        <end position="347"/>
    </location>
</feature>
<sequence>MMDRFVFPGLTTRVVFGSGTLVKAEEEVRRLGHGRALVLSTPHQKADAERLAAALGDLSADVFAEAAMHTPVEITERAVAAFRASGAGAVVSLGGGSTTGLGKAIAVRTGADQVVIPTTYAGSEMTDILGETAAGEKTTRRSPDIRPETVIYDVDLTLTLPVGLTVTSAMNAIAHAMEAFYAPDRNPVIELMARDALVAFRDGLPRLIADPHDAAARAKALYAAWCCSTALGYVSMALHHKLAHVFGGSFDTPHADTHAILLPYTTAFNEAAVPALLAPIADTFGGGSAGGGLWDFATAVGAPTSLAAIGIEEADLDRAAEIAVKNAYANPRPIDRGSIRDLLQAAWEGRRPEA</sequence>
<dbReference type="PANTHER" id="PTHR11496:SF102">
    <property type="entry name" value="ALCOHOL DEHYDROGENASE 4"/>
    <property type="match status" value="1"/>
</dbReference>
<dbReference type="GO" id="GO:0018506">
    <property type="term" value="F:maleylacetate reductase activity"/>
    <property type="evidence" value="ECO:0007669"/>
    <property type="project" value="UniProtKB-EC"/>
</dbReference>
<evidence type="ECO:0000256" key="2">
    <source>
        <dbReference type="ARBA" id="ARBA00023002"/>
    </source>
</evidence>
<dbReference type="PANTHER" id="PTHR11496">
    <property type="entry name" value="ALCOHOL DEHYDROGENASE"/>
    <property type="match status" value="1"/>
</dbReference>
<keyword evidence="7" id="KW-1185">Reference proteome</keyword>
<dbReference type="Proteomes" id="UP000523821">
    <property type="component" value="Unassembled WGS sequence"/>
</dbReference>
<comment type="similarity">
    <text evidence="1">Belongs to the iron-containing alcohol dehydrogenase family.</text>
</comment>
<organism evidence="6 7">
    <name type="scientific">Prosthecomicrobium pneumaticum</name>
    <dbReference type="NCBI Taxonomy" id="81895"/>
    <lineage>
        <taxon>Bacteria</taxon>
        <taxon>Pseudomonadati</taxon>
        <taxon>Pseudomonadota</taxon>
        <taxon>Alphaproteobacteria</taxon>
        <taxon>Hyphomicrobiales</taxon>
        <taxon>Kaistiaceae</taxon>
        <taxon>Prosthecomicrobium</taxon>
    </lineage>
</organism>
<evidence type="ECO:0000256" key="1">
    <source>
        <dbReference type="ARBA" id="ARBA00007358"/>
    </source>
</evidence>
<keyword evidence="3" id="KW-0520">NAD</keyword>
<dbReference type="Pfam" id="PF00465">
    <property type="entry name" value="Fe-ADH"/>
    <property type="match status" value="1"/>
</dbReference>
<dbReference type="InterPro" id="IPR001670">
    <property type="entry name" value="ADH_Fe/GldA"/>
</dbReference>
<comment type="caution">
    <text evidence="6">The sequence shown here is derived from an EMBL/GenBank/DDBJ whole genome shotgun (WGS) entry which is preliminary data.</text>
</comment>
<keyword evidence="2 6" id="KW-0560">Oxidoreductase</keyword>
<dbReference type="GO" id="GO:0046872">
    <property type="term" value="F:metal ion binding"/>
    <property type="evidence" value="ECO:0007669"/>
    <property type="project" value="InterPro"/>
</dbReference>
<gene>
    <name evidence="6" type="ORF">GGQ63_004014</name>
</gene>
<evidence type="ECO:0000259" key="5">
    <source>
        <dbReference type="Pfam" id="PF25137"/>
    </source>
</evidence>
<evidence type="ECO:0000313" key="6">
    <source>
        <dbReference type="EMBL" id="MBB5754917.1"/>
    </source>
</evidence>
<dbReference type="GO" id="GO:0004022">
    <property type="term" value="F:alcohol dehydrogenase (NAD+) activity"/>
    <property type="evidence" value="ECO:0007669"/>
    <property type="project" value="TreeGrafter"/>
</dbReference>
<accession>A0A7W9FQB1</accession>
<dbReference type="AlphaFoldDB" id="A0A7W9FQB1"/>
<dbReference type="InterPro" id="IPR034786">
    <property type="entry name" value="MAR"/>
</dbReference>
<dbReference type="EMBL" id="JACHOO010000011">
    <property type="protein sequence ID" value="MBB5754917.1"/>
    <property type="molecule type" value="Genomic_DNA"/>
</dbReference>
<dbReference type="Pfam" id="PF25137">
    <property type="entry name" value="ADH_Fe_C"/>
    <property type="match status" value="1"/>
</dbReference>
<dbReference type="EC" id="1.3.1.32" evidence="6"/>